<dbReference type="InterPro" id="IPR004403">
    <property type="entry name" value="Peptide_chain-rel_eRF1/aRF1"/>
</dbReference>
<dbReference type="AlphaFoldDB" id="A0A9W8ELQ5"/>
<dbReference type="InterPro" id="IPR024049">
    <property type="entry name" value="eRF1_1_sf"/>
</dbReference>
<protein>
    <recommendedName>
        <fullName evidence="4">Eukaryotic peptide chain release factor subunit 1</fullName>
    </recommendedName>
</protein>
<dbReference type="PANTHER" id="PTHR10113">
    <property type="entry name" value="PEPTIDE CHAIN RELEASE FACTOR SUBUNIT 1"/>
    <property type="match status" value="1"/>
</dbReference>
<keyword evidence="9" id="KW-1185">Reference proteome</keyword>
<evidence type="ECO:0000313" key="8">
    <source>
        <dbReference type="EMBL" id="KAJ2007323.1"/>
    </source>
</evidence>
<dbReference type="SUPFAM" id="SSF55481">
    <property type="entry name" value="N-terminal domain of eukaryotic peptide chain release factor subunit 1, ERF1"/>
    <property type="match status" value="1"/>
</dbReference>
<dbReference type="Pfam" id="PF03463">
    <property type="entry name" value="eRF1_1"/>
    <property type="match status" value="1"/>
</dbReference>
<dbReference type="InterPro" id="IPR005142">
    <property type="entry name" value="eRF1_3"/>
</dbReference>
<reference evidence="8" key="1">
    <citation type="submission" date="2022-07" db="EMBL/GenBank/DDBJ databases">
        <title>Phylogenomic reconstructions and comparative analyses of Kickxellomycotina fungi.</title>
        <authorList>
            <person name="Reynolds N.K."/>
            <person name="Stajich J.E."/>
            <person name="Barry K."/>
            <person name="Grigoriev I.V."/>
            <person name="Crous P."/>
            <person name="Smith M.E."/>
        </authorList>
    </citation>
    <scope>NUCLEOTIDE SEQUENCE</scope>
    <source>
        <strain evidence="8">IMI 214461</strain>
    </source>
</reference>
<proteinExistence type="inferred from homology"/>
<evidence type="ECO:0000256" key="4">
    <source>
        <dbReference type="ARBA" id="ARBA00013382"/>
    </source>
</evidence>
<evidence type="ECO:0000259" key="7">
    <source>
        <dbReference type="SMART" id="SM01194"/>
    </source>
</evidence>
<evidence type="ECO:0000313" key="9">
    <source>
        <dbReference type="Proteomes" id="UP001150907"/>
    </source>
</evidence>
<dbReference type="EMBL" id="JANBQF010000030">
    <property type="protein sequence ID" value="KAJ2007323.1"/>
    <property type="molecule type" value="Genomic_DNA"/>
</dbReference>
<comment type="similarity">
    <text evidence="2">Belongs to the eukaryotic release factor 1 family.</text>
</comment>
<dbReference type="SUPFAM" id="SSF55315">
    <property type="entry name" value="L30e-like"/>
    <property type="match status" value="1"/>
</dbReference>
<dbReference type="Pfam" id="PF03464">
    <property type="entry name" value="eRF1_2"/>
    <property type="match status" value="1"/>
</dbReference>
<keyword evidence="6" id="KW-0648">Protein biosynthesis</keyword>
<dbReference type="GO" id="GO:0003747">
    <property type="term" value="F:translation release factor activity"/>
    <property type="evidence" value="ECO:0007669"/>
    <property type="project" value="InterPro"/>
</dbReference>
<dbReference type="Pfam" id="PF03465">
    <property type="entry name" value="eRF1_3"/>
    <property type="match status" value="1"/>
</dbReference>
<evidence type="ECO:0000256" key="6">
    <source>
        <dbReference type="ARBA" id="ARBA00022917"/>
    </source>
</evidence>
<evidence type="ECO:0000256" key="1">
    <source>
        <dbReference type="ARBA" id="ARBA00004496"/>
    </source>
</evidence>
<dbReference type="NCBIfam" id="TIGR03676">
    <property type="entry name" value="aRF1_eRF1"/>
    <property type="match status" value="1"/>
</dbReference>
<dbReference type="Gene3D" id="3.30.1330.30">
    <property type="match status" value="1"/>
</dbReference>
<dbReference type="SMART" id="SM01194">
    <property type="entry name" value="eRF1_1"/>
    <property type="match status" value="1"/>
</dbReference>
<comment type="subunit">
    <text evidence="3">Heterodimer of two subunits, one of which binds GTP.</text>
</comment>
<comment type="subcellular location">
    <subcellularLocation>
        <location evidence="1">Cytoplasm</location>
    </subcellularLocation>
</comment>
<dbReference type="InterPro" id="IPR042226">
    <property type="entry name" value="eFR1_2_sf"/>
</dbReference>
<name>A0A9W8ELQ5_9FUNG</name>
<organism evidence="8 9">
    <name type="scientific">Coemansia thaxteri</name>
    <dbReference type="NCBI Taxonomy" id="2663907"/>
    <lineage>
        <taxon>Eukaryota</taxon>
        <taxon>Fungi</taxon>
        <taxon>Fungi incertae sedis</taxon>
        <taxon>Zoopagomycota</taxon>
        <taxon>Kickxellomycotina</taxon>
        <taxon>Kickxellomycetes</taxon>
        <taxon>Kickxellales</taxon>
        <taxon>Kickxellaceae</taxon>
        <taxon>Coemansia</taxon>
    </lineage>
</organism>
<dbReference type="Proteomes" id="UP001150907">
    <property type="component" value="Unassembled WGS sequence"/>
</dbReference>
<dbReference type="OrthoDB" id="10254527at2759"/>
<evidence type="ECO:0000256" key="5">
    <source>
        <dbReference type="ARBA" id="ARBA00022490"/>
    </source>
</evidence>
<feature type="domain" description="eRF1/Pelota-like N-terminal" evidence="7">
    <location>
        <begin position="3"/>
        <end position="139"/>
    </location>
</feature>
<accession>A0A9W8ELQ5</accession>
<dbReference type="GO" id="GO:0005737">
    <property type="term" value="C:cytoplasm"/>
    <property type="evidence" value="ECO:0007669"/>
    <property type="project" value="UniProtKB-SubCell"/>
</dbReference>
<dbReference type="InterPro" id="IPR005141">
    <property type="entry name" value="eRF1_2"/>
</dbReference>
<sequence length="443" mass="49140">MGVTDVDQQVELWKMKRLIKGLSMARGNGTSMISLIIKPGDQISLTTNMLTSEYGTASNIKSRVNRLSVLSAIMSAQQCLKGMMRAPPNGLVVYSGTVITDDGKEKKVAIKFEPFKPVNTKLYMCDSKFHVEALEELLENDSSFGFIVMDGNGCLFGRVCGNSREVLSQFSVDLPKKHGRGGQSAQRFGRIREEKRHHYVRKVAETAIQVFIANNRVIDAGIILAGSAEFKHDLAKSDLFDPRLVAKVVNIVDVSYGGENGFDQAIALSQECLANVKLVQEKNLIDKYFDEIAQDTGKIVYGVDETLKALDMSAVETLIVWENLDVNRVVLRGADGTEVERFLTSAQAADRANLLDKDTGTELEVKETEPMLEWLANVYKDKGAALEIITDRSTEGSQFVKGFGGIGGMLRWKLDVSQMDGDQDDMYYNDDDEVADDYDDDFF</sequence>
<dbReference type="Gene3D" id="3.30.960.10">
    <property type="entry name" value="eRF1 domain 1"/>
    <property type="match status" value="1"/>
</dbReference>
<evidence type="ECO:0000256" key="3">
    <source>
        <dbReference type="ARBA" id="ARBA00011520"/>
    </source>
</evidence>
<dbReference type="FunFam" id="3.30.1330.30:FF:000006">
    <property type="entry name" value="Peptide chain release factor subunit 1"/>
    <property type="match status" value="1"/>
</dbReference>
<dbReference type="InterPro" id="IPR005140">
    <property type="entry name" value="eRF1_Pelota-like_N"/>
</dbReference>
<keyword evidence="5" id="KW-0963">Cytoplasm</keyword>
<dbReference type="Gene3D" id="3.30.420.60">
    <property type="entry name" value="eRF1 domain 2"/>
    <property type="match status" value="1"/>
</dbReference>
<gene>
    <name evidence="8" type="primary">ERF1_2</name>
    <name evidence="8" type="ORF">H4R26_000854</name>
</gene>
<dbReference type="InterPro" id="IPR029064">
    <property type="entry name" value="Ribosomal_eL30-like_sf"/>
</dbReference>
<dbReference type="FunFam" id="3.30.420.60:FF:000003">
    <property type="entry name" value="Peptide chain release factor subunit 1"/>
    <property type="match status" value="1"/>
</dbReference>
<evidence type="ECO:0000256" key="2">
    <source>
        <dbReference type="ARBA" id="ARBA00005326"/>
    </source>
</evidence>
<comment type="caution">
    <text evidence="8">The sequence shown here is derived from an EMBL/GenBank/DDBJ whole genome shotgun (WGS) entry which is preliminary data.</text>
</comment>
<dbReference type="SUPFAM" id="SSF53137">
    <property type="entry name" value="Translational machinery components"/>
    <property type="match status" value="1"/>
</dbReference>